<keyword evidence="7" id="KW-0863">Zinc-finger</keyword>
<dbReference type="PROSITE" id="PS51194">
    <property type="entry name" value="HELICASE_CTER"/>
    <property type="match status" value="1"/>
</dbReference>
<dbReference type="Pfam" id="PF00271">
    <property type="entry name" value="Helicase_C"/>
    <property type="match status" value="1"/>
</dbReference>
<organism evidence="14 15">
    <name type="scientific">Mesorhabditis belari</name>
    <dbReference type="NCBI Taxonomy" id="2138241"/>
    <lineage>
        <taxon>Eukaryota</taxon>
        <taxon>Metazoa</taxon>
        <taxon>Ecdysozoa</taxon>
        <taxon>Nematoda</taxon>
        <taxon>Chromadorea</taxon>
        <taxon>Rhabditida</taxon>
        <taxon>Rhabditina</taxon>
        <taxon>Rhabditomorpha</taxon>
        <taxon>Rhabditoidea</taxon>
        <taxon>Rhabditidae</taxon>
        <taxon>Mesorhabditinae</taxon>
        <taxon>Mesorhabditis</taxon>
    </lineage>
</organism>
<dbReference type="SMART" id="SM00343">
    <property type="entry name" value="ZnF_C2HC"/>
    <property type="match status" value="7"/>
</dbReference>
<dbReference type="SMART" id="SM00487">
    <property type="entry name" value="DEXDc"/>
    <property type="match status" value="1"/>
</dbReference>
<feature type="compositionally biased region" description="Gly residues" evidence="9">
    <location>
        <begin position="82"/>
        <end position="115"/>
    </location>
</feature>
<sequence>MGFGDISTGFGAPKEGGESSGFGSASGFGGGASEGKTGFGAAKSFGGNEGESKGFGSGGNAGFGSSGNTGFGSGGNTGFGSSGNTGFGSGGGFGETGEKSGFGGGGGFGGQGGATGERPRGCFNCGEEGHRSADCTQPRKSRGCFNCGQEGHRSNDCPEPRKPRDGAGRGAGGGGFGGGAGSGFGGQGGERPRGCFNCGEEGHRSNECPQPRKAREGGGGGARGGSGFGGGAAATGGFGGSGFGAAGGGSGFGGGATGGSGFGGGGAGERPRGCFNCGEQGHRSNECSQPRKPREGGGAGGGSGFGSGSGFGGGATGGSGFGASSGGSGFGGGAGGGSGFGGGGGTGERPRGCFNCGEEGHRSNECPQPRKPREGGPPRGCFNCGQEGHRSNECPEPKKPREQGSGFGGSGFGGGGAGFGSGGGLFGAQTTAGSERPRGCFNCGQEGHRSTECPQPRKPRDDMDPSSKPASTYVPVEVPDEELFKFRITEGDRFKEFFEADVNVTSSGKKIKISPINTFDELELPPQVKANVREAGYNKPTPIQQHAMAIIKNKMDLMACAQTGSGKTAAFLLPIIKDLIVNDDMACAGSGSASPRCVIVAPTRELADQISREGQKFLRGTVLKIASVYGGTQVGAAKARLAMGPSIVVGTMGRLLHFIKDGTISMDEVRYIVLDEADRMLETSSFADDVRKMINLGPSKEKRTTLMFSATFPDEVQQLASEHLKSDHAQLAVDKIGSANRCITQEFIEVSSRQGKRDKLLELLNVDVNNYTVKDQSMFEKKTIVFVNRKAFADQLGLTLSEAGLPAVTMHGDREQRQRSEALSEFRSGSKPVLIATAVAERGLDIQGVDHVINYDLPQCKEDYVHRIGRTGRVGNPGRATSFFDPSDSNDMNLSAALVGILAEAHQIVPDFLQSALGTAWFSVNAQAAPSGGADADETDWVLVMMKPKRPNNSLAQSCIQTVESRARDKTDENALGFLCPMKYTNQLVDPPFAPKFLPCPFVQIDRFIDYRETILEKQNSQEIHADPFVGVNIDLVDPLAYARPESTVKLHPADAKLLESDTLGPMDTQRSLQHARVVPWMRKTEYISSEYNKFGRGVADRQETKIGVKLVPKLKEMLNRDKLSKIEAISKTFTEVQKKVTKHYAKKGVYAVEELPILPDFKLWKYDFAIVRFDSDPCPGNYEEVDLPKMLMSQAQIRGMQSNGEQFVSYYCPTTDTLQKRKEDKERGILFDENHTYSHRQVRDYYWSVNQGTNFQNNFFFSFRPDGVHYNCFQSRVKLTKRKAVSQTATILTINYTNPTEEEIERMSRRLRQLLTGGLEEEFVETEEQGSDRGELSDEEQEIHEEKSEETIHEENKDEELVVTNVSNARHDSMKFIKVELSSSSDYED</sequence>
<feature type="domain" description="DEAD-box RNA helicase Q" evidence="13">
    <location>
        <begin position="517"/>
        <end position="545"/>
    </location>
</feature>
<evidence type="ECO:0000259" key="11">
    <source>
        <dbReference type="PROSITE" id="PS51192"/>
    </source>
</evidence>
<dbReference type="FunFam" id="3.40.50.300:FF:000008">
    <property type="entry name" value="ATP-dependent RNA helicase RhlB"/>
    <property type="match status" value="1"/>
</dbReference>
<dbReference type="InterPro" id="IPR014001">
    <property type="entry name" value="Helicase_ATP-bd"/>
</dbReference>
<dbReference type="Gene3D" id="4.10.60.10">
    <property type="entry name" value="Zinc finger, CCHC-type"/>
    <property type="match status" value="5"/>
</dbReference>
<evidence type="ECO:0000256" key="9">
    <source>
        <dbReference type="SAM" id="MobiDB-lite"/>
    </source>
</evidence>
<dbReference type="Pfam" id="PF03985">
    <property type="entry name" value="Paf1"/>
    <property type="match status" value="1"/>
</dbReference>
<feature type="compositionally biased region" description="Gly residues" evidence="9">
    <location>
        <begin position="47"/>
        <end position="59"/>
    </location>
</feature>
<evidence type="ECO:0000313" key="15">
    <source>
        <dbReference type="WBParaSite" id="MBELARI_LOCUS18635"/>
    </source>
</evidence>
<evidence type="ECO:0000256" key="4">
    <source>
        <dbReference type="ARBA" id="ARBA00022801"/>
    </source>
</evidence>
<dbReference type="GO" id="GO:0003724">
    <property type="term" value="F:RNA helicase activity"/>
    <property type="evidence" value="ECO:0007669"/>
    <property type="project" value="UniProtKB-EC"/>
</dbReference>
<dbReference type="SUPFAM" id="SSF52540">
    <property type="entry name" value="P-loop containing nucleoside triphosphate hydrolases"/>
    <property type="match status" value="1"/>
</dbReference>
<dbReference type="InterPro" id="IPR027417">
    <property type="entry name" value="P-loop_NTPase"/>
</dbReference>
<feature type="domain" description="CCHC-type" evidence="10">
    <location>
        <begin position="274"/>
        <end position="289"/>
    </location>
</feature>
<feature type="compositionally biased region" description="Gly residues" evidence="9">
    <location>
        <begin position="18"/>
        <end position="33"/>
    </location>
</feature>
<feature type="domain" description="CCHC-type" evidence="10">
    <location>
        <begin position="353"/>
        <end position="368"/>
    </location>
</feature>
<dbReference type="InterPro" id="IPR001650">
    <property type="entry name" value="Helicase_C-like"/>
</dbReference>
<dbReference type="GO" id="GO:0043186">
    <property type="term" value="C:P granule"/>
    <property type="evidence" value="ECO:0007669"/>
    <property type="project" value="UniProtKB-ARBA"/>
</dbReference>
<feature type="region of interest" description="Disordered" evidence="9">
    <location>
        <begin position="360"/>
        <end position="415"/>
    </location>
</feature>
<protein>
    <recommendedName>
        <fullName evidence="2">RNA helicase</fullName>
        <ecNumber evidence="2">3.6.4.13</ecNumber>
    </recommendedName>
</protein>
<dbReference type="PROSITE" id="PS51192">
    <property type="entry name" value="HELICASE_ATP_BIND_1"/>
    <property type="match status" value="1"/>
</dbReference>
<dbReference type="Pfam" id="PF00098">
    <property type="entry name" value="zf-CCHC"/>
    <property type="match status" value="7"/>
</dbReference>
<evidence type="ECO:0000256" key="5">
    <source>
        <dbReference type="ARBA" id="ARBA00022806"/>
    </source>
</evidence>
<dbReference type="PROSITE" id="PS50158">
    <property type="entry name" value="ZF_CCHC"/>
    <property type="match status" value="7"/>
</dbReference>
<feature type="compositionally biased region" description="Gly residues" evidence="9">
    <location>
        <begin position="168"/>
        <end position="188"/>
    </location>
</feature>
<keyword evidence="14" id="KW-1185">Reference proteome</keyword>
<dbReference type="GO" id="GO:0016787">
    <property type="term" value="F:hydrolase activity"/>
    <property type="evidence" value="ECO:0007669"/>
    <property type="project" value="UniProtKB-KW"/>
</dbReference>
<feature type="region of interest" description="Disordered" evidence="9">
    <location>
        <begin position="1"/>
        <end position="59"/>
    </location>
</feature>
<evidence type="ECO:0000256" key="7">
    <source>
        <dbReference type="PROSITE-ProRule" id="PRU00047"/>
    </source>
</evidence>
<dbReference type="PANTHER" id="PTHR47958">
    <property type="entry name" value="ATP-DEPENDENT RNA HELICASE DBP3"/>
    <property type="match status" value="1"/>
</dbReference>
<feature type="compositionally biased region" description="Gly residues" evidence="9">
    <location>
        <begin position="296"/>
        <end position="311"/>
    </location>
</feature>
<feature type="region of interest" description="Disordered" evidence="9">
    <location>
        <begin position="202"/>
        <end position="224"/>
    </location>
</feature>
<feature type="domain" description="CCHC-type" evidence="10">
    <location>
        <begin position="144"/>
        <end position="159"/>
    </location>
</feature>
<name>A0AAF3EX07_9BILA</name>
<dbReference type="InterPro" id="IPR001878">
    <property type="entry name" value="Znf_CCHC"/>
</dbReference>
<proteinExistence type="inferred from homology"/>
<feature type="domain" description="CCHC-type" evidence="10">
    <location>
        <begin position="195"/>
        <end position="210"/>
    </location>
</feature>
<keyword evidence="7" id="KW-0479">Metal-binding</keyword>
<feature type="compositionally biased region" description="Basic and acidic residues" evidence="9">
    <location>
        <begin position="1345"/>
        <end position="1361"/>
    </location>
</feature>
<dbReference type="PROSITE" id="PS00039">
    <property type="entry name" value="DEAD_ATP_HELICASE"/>
    <property type="match status" value="1"/>
</dbReference>
<dbReference type="InterPro" id="IPR011545">
    <property type="entry name" value="DEAD/DEAH_box_helicase_dom"/>
</dbReference>
<dbReference type="CDD" id="cd18787">
    <property type="entry name" value="SF2_C_DEAD"/>
    <property type="match status" value="1"/>
</dbReference>
<feature type="domain" description="Helicase C-terminal" evidence="12">
    <location>
        <begin position="767"/>
        <end position="917"/>
    </location>
</feature>
<feature type="compositionally biased region" description="Basic and acidic residues" evidence="9">
    <location>
        <begin position="387"/>
        <end position="402"/>
    </location>
</feature>
<evidence type="ECO:0000256" key="1">
    <source>
        <dbReference type="ARBA" id="ARBA00010132"/>
    </source>
</evidence>
<feature type="region of interest" description="Disordered" evidence="9">
    <location>
        <begin position="82"/>
        <end position="117"/>
    </location>
</feature>
<feature type="region of interest" description="Disordered" evidence="9">
    <location>
        <begin position="1324"/>
        <end position="1361"/>
    </location>
</feature>
<dbReference type="GO" id="GO:0003676">
    <property type="term" value="F:nucleic acid binding"/>
    <property type="evidence" value="ECO:0007669"/>
    <property type="project" value="InterPro"/>
</dbReference>
<feature type="compositionally biased region" description="Basic and acidic residues" evidence="9">
    <location>
        <begin position="150"/>
        <end position="167"/>
    </location>
</feature>
<reference evidence="15" key="1">
    <citation type="submission" date="2024-02" db="UniProtKB">
        <authorList>
            <consortium name="WormBaseParasite"/>
        </authorList>
    </citation>
    <scope>IDENTIFICATION</scope>
</reference>
<feature type="short sequence motif" description="Q motif" evidence="8">
    <location>
        <begin position="517"/>
        <end position="545"/>
    </location>
</feature>
<dbReference type="EC" id="3.6.4.13" evidence="2"/>
<keyword evidence="7" id="KW-0862">Zinc</keyword>
<evidence type="ECO:0000256" key="8">
    <source>
        <dbReference type="PROSITE-ProRule" id="PRU00552"/>
    </source>
</evidence>
<dbReference type="InterPro" id="IPR036875">
    <property type="entry name" value="Znf_CCHC_sf"/>
</dbReference>
<evidence type="ECO:0000259" key="10">
    <source>
        <dbReference type="PROSITE" id="PS50158"/>
    </source>
</evidence>
<feature type="compositionally biased region" description="Low complexity" evidence="9">
    <location>
        <begin position="34"/>
        <end position="46"/>
    </location>
</feature>
<dbReference type="InterPro" id="IPR007133">
    <property type="entry name" value="RNA_pol_II-assoc_Paf1"/>
</dbReference>
<dbReference type="SMART" id="SM00490">
    <property type="entry name" value="HELICc"/>
    <property type="match status" value="1"/>
</dbReference>
<keyword evidence="3" id="KW-0547">Nucleotide-binding</keyword>
<evidence type="ECO:0000256" key="3">
    <source>
        <dbReference type="ARBA" id="ARBA00022741"/>
    </source>
</evidence>
<evidence type="ECO:0000259" key="13">
    <source>
        <dbReference type="PROSITE" id="PS51195"/>
    </source>
</evidence>
<feature type="domain" description="CCHC-type" evidence="10">
    <location>
        <begin position="440"/>
        <end position="455"/>
    </location>
</feature>
<dbReference type="Gene3D" id="3.40.50.300">
    <property type="entry name" value="P-loop containing nucleotide triphosphate hydrolases"/>
    <property type="match status" value="2"/>
</dbReference>
<dbReference type="Proteomes" id="UP000887575">
    <property type="component" value="Unassembled WGS sequence"/>
</dbReference>
<feature type="region of interest" description="Disordered" evidence="9">
    <location>
        <begin position="150"/>
        <end position="188"/>
    </location>
</feature>
<keyword evidence="5" id="KW-0347">Helicase</keyword>
<dbReference type="PROSITE" id="PS51195">
    <property type="entry name" value="Q_MOTIF"/>
    <property type="match status" value="1"/>
</dbReference>
<dbReference type="GO" id="GO:0006368">
    <property type="term" value="P:transcription elongation by RNA polymerase II"/>
    <property type="evidence" value="ECO:0007669"/>
    <property type="project" value="InterPro"/>
</dbReference>
<dbReference type="GO" id="GO:0016593">
    <property type="term" value="C:Cdc73/Paf1 complex"/>
    <property type="evidence" value="ECO:0007669"/>
    <property type="project" value="InterPro"/>
</dbReference>
<feature type="region of interest" description="Disordered" evidence="9">
    <location>
        <begin position="280"/>
        <end position="311"/>
    </location>
</feature>
<evidence type="ECO:0000256" key="6">
    <source>
        <dbReference type="ARBA" id="ARBA00022840"/>
    </source>
</evidence>
<evidence type="ECO:0000256" key="2">
    <source>
        <dbReference type="ARBA" id="ARBA00012552"/>
    </source>
</evidence>
<dbReference type="SUPFAM" id="SSF57756">
    <property type="entry name" value="Retrovirus zinc finger-like domains"/>
    <property type="match status" value="5"/>
</dbReference>
<dbReference type="Pfam" id="PF00270">
    <property type="entry name" value="DEAD"/>
    <property type="match status" value="1"/>
</dbReference>
<feature type="domain" description="Helicase ATP-binding" evidence="11">
    <location>
        <begin position="548"/>
        <end position="730"/>
    </location>
</feature>
<evidence type="ECO:0000313" key="14">
    <source>
        <dbReference type="Proteomes" id="UP000887575"/>
    </source>
</evidence>
<feature type="domain" description="CCHC-type" evidence="10">
    <location>
        <begin position="381"/>
        <end position="396"/>
    </location>
</feature>
<keyword evidence="6" id="KW-0067">ATP-binding</keyword>
<keyword evidence="4" id="KW-0378">Hydrolase</keyword>
<dbReference type="GO" id="GO:0005524">
    <property type="term" value="F:ATP binding"/>
    <property type="evidence" value="ECO:0007669"/>
    <property type="project" value="UniProtKB-KW"/>
</dbReference>
<feature type="domain" description="CCHC-type" evidence="10">
    <location>
        <begin position="122"/>
        <end position="137"/>
    </location>
</feature>
<dbReference type="InterPro" id="IPR014014">
    <property type="entry name" value="RNA_helicase_DEAD_Q_motif"/>
</dbReference>
<accession>A0AAF3EX07</accession>
<dbReference type="GO" id="GO:0019899">
    <property type="term" value="F:enzyme binding"/>
    <property type="evidence" value="ECO:0007669"/>
    <property type="project" value="UniProtKB-ARBA"/>
</dbReference>
<feature type="compositionally biased region" description="Gly residues" evidence="9">
    <location>
        <begin position="405"/>
        <end position="415"/>
    </location>
</feature>
<evidence type="ECO:0000259" key="12">
    <source>
        <dbReference type="PROSITE" id="PS51194"/>
    </source>
</evidence>
<dbReference type="InterPro" id="IPR000629">
    <property type="entry name" value="RNA-helicase_DEAD-box_CS"/>
</dbReference>
<dbReference type="WBParaSite" id="MBELARI_LOCUS18635">
    <property type="protein sequence ID" value="MBELARI_LOCUS18635"/>
    <property type="gene ID" value="MBELARI_LOCUS18635"/>
</dbReference>
<comment type="similarity">
    <text evidence="1">Belongs to the DEAD box helicase family. DDX4/VASA subfamily.</text>
</comment>
<feature type="region of interest" description="Disordered" evidence="9">
    <location>
        <begin position="439"/>
        <end position="473"/>
    </location>
</feature>
<dbReference type="GO" id="GO:0008270">
    <property type="term" value="F:zinc ion binding"/>
    <property type="evidence" value="ECO:0007669"/>
    <property type="project" value="UniProtKB-KW"/>
</dbReference>